<dbReference type="GO" id="GO:0010043">
    <property type="term" value="P:response to zinc ion"/>
    <property type="evidence" value="ECO:0007669"/>
    <property type="project" value="TreeGrafter"/>
</dbReference>
<keyword evidence="11" id="KW-0968">Cytoplasmic vesicle</keyword>
<feature type="transmembrane region" description="Helical" evidence="13">
    <location>
        <begin position="160"/>
        <end position="177"/>
    </location>
</feature>
<evidence type="ECO:0000256" key="8">
    <source>
        <dbReference type="ARBA" id="ARBA00022989"/>
    </source>
</evidence>
<keyword evidence="17" id="KW-1185">Reference proteome</keyword>
<dbReference type="EMBL" id="JAACXV010000078">
    <property type="protein sequence ID" value="KAF7284382.1"/>
    <property type="molecule type" value="Genomic_DNA"/>
</dbReference>
<evidence type="ECO:0000256" key="11">
    <source>
        <dbReference type="ARBA" id="ARBA00023329"/>
    </source>
</evidence>
<dbReference type="FunFam" id="1.20.1510.10:FF:000002">
    <property type="entry name" value="zinc transporter 3 isoform X1"/>
    <property type="match status" value="1"/>
</dbReference>
<feature type="transmembrane region" description="Helical" evidence="13">
    <location>
        <begin position="127"/>
        <end position="148"/>
    </location>
</feature>
<keyword evidence="7" id="KW-0864">Zinc transport</keyword>
<evidence type="ECO:0008006" key="18">
    <source>
        <dbReference type="Google" id="ProtNLM"/>
    </source>
</evidence>
<sequence length="426" mass="47431">MVDQMDAQIKSRRGCRLEPSESSFCSNIFSVRLRFKLLKERICILIFFFFVFIDSEGWMFIVTIVLTVDFSSGKLILEDSVCEDHHSEDSPLLINVNDCFRESLGDAHFHCHNSLVTIEDSNAFKRLIWASLFCFIFMIAELIGGYLADSLAVMTDAAHLFSDLIGFLISILALWLAKKSSTKYMNYGYYRAEVVGAFLSVLTIWFLAAVFLVLALKRLYKEEYNIDADAMIIVASLGLVVNIVMGAILHGVCHTHSHGGVTATATSDNINVRAAAAHVLGDLLQSFGVLIAATVVKIFPDAQAADPICTLVFSVIIIFTTARVARDSVWLLMQGSPIGRDKIVLELRKIVGVKHIHDVNIWALSPGRNIVTVHLAVDDYCDKDFIVQSATTLIKSQIPVFSCTVQVENYLGEEINVCKQCRLREC</sequence>
<feature type="domain" description="Cation efflux protein cytoplasmic" evidence="15">
    <location>
        <begin position="340"/>
        <end position="410"/>
    </location>
</feature>
<feature type="transmembrane region" description="Helical" evidence="13">
    <location>
        <begin position="42"/>
        <end position="68"/>
    </location>
</feature>
<dbReference type="InterPro" id="IPR058533">
    <property type="entry name" value="Cation_efflux_TM"/>
</dbReference>
<dbReference type="Pfam" id="PF16916">
    <property type="entry name" value="ZT_dimer"/>
    <property type="match status" value="1"/>
</dbReference>
<comment type="caution">
    <text evidence="16">The sequence shown here is derived from an EMBL/GenBank/DDBJ whole genome shotgun (WGS) entry which is preliminary data.</text>
</comment>
<dbReference type="SUPFAM" id="SSF160240">
    <property type="entry name" value="Cation efflux protein cytoplasmic domain-like"/>
    <property type="match status" value="1"/>
</dbReference>
<evidence type="ECO:0000256" key="6">
    <source>
        <dbReference type="ARBA" id="ARBA00022833"/>
    </source>
</evidence>
<keyword evidence="8 13" id="KW-1133">Transmembrane helix</keyword>
<keyword evidence="6" id="KW-0862">Zinc</keyword>
<evidence type="ECO:0000259" key="14">
    <source>
        <dbReference type="Pfam" id="PF01545"/>
    </source>
</evidence>
<dbReference type="Proteomes" id="UP000625711">
    <property type="component" value="Unassembled WGS sequence"/>
</dbReference>
<dbReference type="GO" id="GO:0046872">
    <property type="term" value="F:metal ion binding"/>
    <property type="evidence" value="ECO:0007669"/>
    <property type="project" value="UniProtKB-KW"/>
</dbReference>
<comment type="catalytic activity">
    <reaction evidence="12">
        <text>Zn(2+)(in) + 2 H(+)(out) = Zn(2+)(out) + 2 H(+)(in)</text>
        <dbReference type="Rhea" id="RHEA:72627"/>
        <dbReference type="ChEBI" id="CHEBI:15378"/>
        <dbReference type="ChEBI" id="CHEBI:29105"/>
    </reaction>
</comment>
<feature type="domain" description="Cation efflux protein transmembrane" evidence="14">
    <location>
        <begin position="128"/>
        <end position="333"/>
    </location>
</feature>
<dbReference type="InterPro" id="IPR002524">
    <property type="entry name" value="Cation_efflux"/>
</dbReference>
<evidence type="ECO:0000313" key="16">
    <source>
        <dbReference type="EMBL" id="KAF7284382.1"/>
    </source>
</evidence>
<dbReference type="InterPro" id="IPR027470">
    <property type="entry name" value="Cation_efflux_CTD"/>
</dbReference>
<dbReference type="PANTHER" id="PTHR11562">
    <property type="entry name" value="CATION EFFLUX PROTEIN/ ZINC TRANSPORTER"/>
    <property type="match status" value="1"/>
</dbReference>
<protein>
    <recommendedName>
        <fullName evidence="18">Zinc transporter 2-like protein</fullName>
    </recommendedName>
</protein>
<name>A0A834J0L2_RHYFE</name>
<dbReference type="InterPro" id="IPR027469">
    <property type="entry name" value="Cation_efflux_TMD_sf"/>
</dbReference>
<evidence type="ECO:0000259" key="15">
    <source>
        <dbReference type="Pfam" id="PF16916"/>
    </source>
</evidence>
<evidence type="ECO:0000256" key="5">
    <source>
        <dbReference type="ARBA" id="ARBA00022723"/>
    </source>
</evidence>
<keyword evidence="4 13" id="KW-0812">Transmembrane</keyword>
<keyword evidence="5" id="KW-0479">Metal-binding</keyword>
<evidence type="ECO:0000256" key="9">
    <source>
        <dbReference type="ARBA" id="ARBA00023065"/>
    </source>
</evidence>
<dbReference type="GO" id="GO:0030658">
    <property type="term" value="C:transport vesicle membrane"/>
    <property type="evidence" value="ECO:0007669"/>
    <property type="project" value="UniProtKB-SubCell"/>
</dbReference>
<evidence type="ECO:0000256" key="2">
    <source>
        <dbReference type="ARBA" id="ARBA00008873"/>
    </source>
</evidence>
<organism evidence="16 17">
    <name type="scientific">Rhynchophorus ferrugineus</name>
    <name type="common">Red palm weevil</name>
    <name type="synonym">Curculio ferrugineus</name>
    <dbReference type="NCBI Taxonomy" id="354439"/>
    <lineage>
        <taxon>Eukaryota</taxon>
        <taxon>Metazoa</taxon>
        <taxon>Ecdysozoa</taxon>
        <taxon>Arthropoda</taxon>
        <taxon>Hexapoda</taxon>
        <taxon>Insecta</taxon>
        <taxon>Pterygota</taxon>
        <taxon>Neoptera</taxon>
        <taxon>Endopterygota</taxon>
        <taxon>Coleoptera</taxon>
        <taxon>Polyphaga</taxon>
        <taxon>Cucujiformia</taxon>
        <taxon>Curculionidae</taxon>
        <taxon>Dryophthorinae</taxon>
        <taxon>Rhynchophorus</taxon>
    </lineage>
</organism>
<evidence type="ECO:0000256" key="10">
    <source>
        <dbReference type="ARBA" id="ARBA00023136"/>
    </source>
</evidence>
<gene>
    <name evidence="16" type="ORF">GWI33_022169</name>
</gene>
<dbReference type="AlphaFoldDB" id="A0A834J0L2"/>
<dbReference type="GO" id="GO:0005385">
    <property type="term" value="F:zinc ion transmembrane transporter activity"/>
    <property type="evidence" value="ECO:0007669"/>
    <property type="project" value="TreeGrafter"/>
</dbReference>
<dbReference type="NCBIfam" id="TIGR01297">
    <property type="entry name" value="CDF"/>
    <property type="match status" value="1"/>
</dbReference>
<evidence type="ECO:0000256" key="7">
    <source>
        <dbReference type="ARBA" id="ARBA00022906"/>
    </source>
</evidence>
<keyword evidence="9" id="KW-0406">Ion transport</keyword>
<feature type="transmembrane region" description="Helical" evidence="13">
    <location>
        <begin position="197"/>
        <end position="216"/>
    </location>
</feature>
<keyword evidence="3" id="KW-0813">Transport</keyword>
<dbReference type="OrthoDB" id="9944568at2759"/>
<dbReference type="SUPFAM" id="SSF161111">
    <property type="entry name" value="Cation efflux protein transmembrane domain-like"/>
    <property type="match status" value="1"/>
</dbReference>
<reference evidence="16" key="1">
    <citation type="submission" date="2020-08" db="EMBL/GenBank/DDBJ databases">
        <title>Genome sequencing and assembly of the red palm weevil Rhynchophorus ferrugineus.</title>
        <authorList>
            <person name="Dias G.B."/>
            <person name="Bergman C.M."/>
            <person name="Manee M."/>
        </authorList>
    </citation>
    <scope>NUCLEOTIDE SEQUENCE</scope>
    <source>
        <strain evidence="16">AA-2017</strain>
        <tissue evidence="16">Whole larva</tissue>
    </source>
</reference>
<dbReference type="Pfam" id="PF01545">
    <property type="entry name" value="Cation_efflux"/>
    <property type="match status" value="1"/>
</dbReference>
<dbReference type="Gene3D" id="1.20.1510.10">
    <property type="entry name" value="Cation efflux protein transmembrane domain"/>
    <property type="match status" value="1"/>
</dbReference>
<evidence type="ECO:0000256" key="3">
    <source>
        <dbReference type="ARBA" id="ARBA00022448"/>
    </source>
</evidence>
<evidence type="ECO:0000256" key="12">
    <source>
        <dbReference type="ARBA" id="ARBA00048349"/>
    </source>
</evidence>
<dbReference type="GO" id="GO:0005886">
    <property type="term" value="C:plasma membrane"/>
    <property type="evidence" value="ECO:0007669"/>
    <property type="project" value="TreeGrafter"/>
</dbReference>
<proteinExistence type="inferred from homology"/>
<dbReference type="InterPro" id="IPR050681">
    <property type="entry name" value="CDF/SLC30A"/>
</dbReference>
<feature type="transmembrane region" description="Helical" evidence="13">
    <location>
        <begin position="228"/>
        <end position="249"/>
    </location>
</feature>
<comment type="subcellular location">
    <subcellularLocation>
        <location evidence="1">Cytoplasmic vesicle</location>
        <location evidence="1">Secretory vesicle membrane</location>
        <topology evidence="1">Multi-pass membrane protein</topology>
    </subcellularLocation>
</comment>
<comment type="similarity">
    <text evidence="2">Belongs to the cation diffusion facilitator (CDF) transporter (TC 2.A.4) family. SLC30A subfamily.</text>
</comment>
<accession>A0A834J0L2</accession>
<evidence type="ECO:0000313" key="17">
    <source>
        <dbReference type="Proteomes" id="UP000625711"/>
    </source>
</evidence>
<evidence type="ECO:0000256" key="13">
    <source>
        <dbReference type="SAM" id="Phobius"/>
    </source>
</evidence>
<evidence type="ECO:0000256" key="1">
    <source>
        <dbReference type="ARBA" id="ARBA00004638"/>
    </source>
</evidence>
<dbReference type="InterPro" id="IPR036837">
    <property type="entry name" value="Cation_efflux_CTD_sf"/>
</dbReference>
<dbReference type="PANTHER" id="PTHR11562:SF17">
    <property type="entry name" value="RE54080P-RELATED"/>
    <property type="match status" value="1"/>
</dbReference>
<keyword evidence="10 13" id="KW-0472">Membrane</keyword>
<evidence type="ECO:0000256" key="4">
    <source>
        <dbReference type="ARBA" id="ARBA00022692"/>
    </source>
</evidence>